<keyword evidence="2 5" id="KW-0812">Transmembrane</keyword>
<evidence type="ECO:0000256" key="5">
    <source>
        <dbReference type="SAM" id="Phobius"/>
    </source>
</evidence>
<reference evidence="6 7" key="1">
    <citation type="submission" date="2023-04" db="EMBL/GenBank/DDBJ databases">
        <title>Genome of Basidiobolus ranarum AG-B5.</title>
        <authorList>
            <person name="Stajich J.E."/>
            <person name="Carter-House D."/>
            <person name="Gryganskyi A."/>
        </authorList>
    </citation>
    <scope>NUCLEOTIDE SEQUENCE [LARGE SCALE GENOMIC DNA]</scope>
    <source>
        <strain evidence="6 7">AG-B5</strain>
    </source>
</reference>
<accession>A0ABR2W7L0</accession>
<dbReference type="InterPro" id="IPR052786">
    <property type="entry name" value="Spore_wall_assembly"/>
</dbReference>
<organism evidence="6 7">
    <name type="scientific">Basidiobolus ranarum</name>
    <dbReference type="NCBI Taxonomy" id="34480"/>
    <lineage>
        <taxon>Eukaryota</taxon>
        <taxon>Fungi</taxon>
        <taxon>Fungi incertae sedis</taxon>
        <taxon>Zoopagomycota</taxon>
        <taxon>Entomophthoromycotina</taxon>
        <taxon>Basidiobolomycetes</taxon>
        <taxon>Basidiobolales</taxon>
        <taxon>Basidiobolaceae</taxon>
        <taxon>Basidiobolus</taxon>
    </lineage>
</organism>
<proteinExistence type="predicted"/>
<feature type="transmembrane region" description="Helical" evidence="5">
    <location>
        <begin position="148"/>
        <end position="167"/>
    </location>
</feature>
<feature type="transmembrane region" description="Helical" evidence="5">
    <location>
        <begin position="55"/>
        <end position="75"/>
    </location>
</feature>
<evidence type="ECO:0000313" key="6">
    <source>
        <dbReference type="EMBL" id="KAK9722590.1"/>
    </source>
</evidence>
<keyword evidence="4 5" id="KW-0472">Membrane</keyword>
<evidence type="ECO:0000256" key="2">
    <source>
        <dbReference type="ARBA" id="ARBA00022692"/>
    </source>
</evidence>
<comment type="caution">
    <text evidence="6">The sequence shown here is derived from an EMBL/GenBank/DDBJ whole genome shotgun (WGS) entry which is preliminary data.</text>
</comment>
<keyword evidence="3 5" id="KW-1133">Transmembrane helix</keyword>
<dbReference type="Proteomes" id="UP001479436">
    <property type="component" value="Unassembled WGS sequence"/>
</dbReference>
<dbReference type="PANTHER" id="PTHR34292">
    <property type="entry name" value="OUTER SPORE WALL PROTEIN LDS1"/>
    <property type="match status" value="1"/>
</dbReference>
<evidence type="ECO:0000256" key="3">
    <source>
        <dbReference type="ARBA" id="ARBA00022989"/>
    </source>
</evidence>
<gene>
    <name evidence="6" type="ORF">K7432_002580</name>
</gene>
<sequence>MNLPKSSYPIQGIFYFFMNPSIWRKCLCALLSTLLVALCSLIGFGFLISPQAHGLIRAGCPVWLAWLVSVIFYLLESLVFILLFSLIALPFFQDSLFDYILVLRGYKRVLQNEHSHTCSRGFRSGIGYLLVQILLLILSIPINLIPVIGTYLFCYLNGFVLAWGYQIHNHIDLKGMTFSESKQYVFRHKRQFSGFGTVAFALELIPLFNFFFIFSNTIGAALWAADEYERAERNLPTLRSGEVEVPDTSVKSLPEHNV</sequence>
<dbReference type="PANTHER" id="PTHR34292:SF2">
    <property type="entry name" value="OUTER SPORE WALL PROTEIN LDS1"/>
    <property type="match status" value="1"/>
</dbReference>
<evidence type="ECO:0000256" key="1">
    <source>
        <dbReference type="ARBA" id="ARBA00004141"/>
    </source>
</evidence>
<feature type="transmembrane region" description="Helical" evidence="5">
    <location>
        <begin position="192"/>
        <end position="214"/>
    </location>
</feature>
<dbReference type="InterPro" id="IPR059112">
    <property type="entry name" value="CysZ/EI24"/>
</dbReference>
<keyword evidence="7" id="KW-1185">Reference proteome</keyword>
<feature type="transmembrane region" description="Helical" evidence="5">
    <location>
        <begin position="22"/>
        <end position="48"/>
    </location>
</feature>
<dbReference type="EMBL" id="JASJQH010006946">
    <property type="protein sequence ID" value="KAK9722590.1"/>
    <property type="molecule type" value="Genomic_DNA"/>
</dbReference>
<evidence type="ECO:0000256" key="4">
    <source>
        <dbReference type="ARBA" id="ARBA00023136"/>
    </source>
</evidence>
<protein>
    <submittedName>
        <fullName evidence="6">Uncharacterized protein</fullName>
    </submittedName>
</protein>
<comment type="subcellular location">
    <subcellularLocation>
        <location evidence="1">Membrane</location>
        <topology evidence="1">Multi-pass membrane protein</topology>
    </subcellularLocation>
</comment>
<name>A0ABR2W7L0_9FUNG</name>
<dbReference type="Pfam" id="PF07264">
    <property type="entry name" value="EI24"/>
    <property type="match status" value="1"/>
</dbReference>
<feature type="transmembrane region" description="Helical" evidence="5">
    <location>
        <begin position="122"/>
        <end position="142"/>
    </location>
</feature>
<evidence type="ECO:0000313" key="7">
    <source>
        <dbReference type="Proteomes" id="UP001479436"/>
    </source>
</evidence>